<dbReference type="RefSeq" id="WP_146797204.1">
    <property type="nucleotide sequence ID" value="NZ_BARC01000006.1"/>
</dbReference>
<accession>A0A511B1F0</accession>
<feature type="binding site" evidence="5">
    <location>
        <position position="36"/>
    </location>
    <ligand>
        <name>AMP</name>
        <dbReference type="ChEBI" id="CHEBI:456215"/>
    </ligand>
</feature>
<dbReference type="SUPFAM" id="SSF52540">
    <property type="entry name" value="P-loop containing nucleoside triphosphate hydrolases"/>
    <property type="match status" value="1"/>
</dbReference>
<comment type="similarity">
    <text evidence="5 6">Belongs to the adenylate kinase family.</text>
</comment>
<feature type="binding site" evidence="5">
    <location>
        <position position="135"/>
    </location>
    <ligand>
        <name>AMP</name>
        <dbReference type="ChEBI" id="CHEBI:456215"/>
    </ligand>
</feature>
<feature type="binding site" evidence="5">
    <location>
        <position position="92"/>
    </location>
    <ligand>
        <name>AMP</name>
        <dbReference type="ChEBI" id="CHEBI:456215"/>
    </ligand>
</feature>
<dbReference type="PRINTS" id="PR00094">
    <property type="entry name" value="ADENYLTKNASE"/>
</dbReference>
<feature type="binding site" evidence="5">
    <location>
        <begin position="10"/>
        <end position="15"/>
    </location>
    <ligand>
        <name>ATP</name>
        <dbReference type="ChEBI" id="CHEBI:30616"/>
    </ligand>
</feature>
<feature type="binding site" evidence="5">
    <location>
        <position position="146"/>
    </location>
    <ligand>
        <name>AMP</name>
        <dbReference type="ChEBI" id="CHEBI:456215"/>
    </ligand>
</feature>
<keyword evidence="4 5" id="KW-0418">Kinase</keyword>
<dbReference type="PANTHER" id="PTHR23359">
    <property type="entry name" value="NUCLEOTIDE KINASE"/>
    <property type="match status" value="1"/>
</dbReference>
<comment type="function">
    <text evidence="5">Catalyzes the reversible transfer of the terminal phosphate group between ATP and AMP. Plays an important role in cellular energy homeostasis and in adenine nucleotide metabolism.</text>
</comment>
<dbReference type="AlphaFoldDB" id="A0A511B1F0"/>
<dbReference type="Pfam" id="PF00406">
    <property type="entry name" value="ADK"/>
    <property type="match status" value="1"/>
</dbReference>
<keyword evidence="1 5" id="KW-0808">Transferase</keyword>
<comment type="domain">
    <text evidence="5">Consists of three domains, a large central CORE domain and two small peripheral domains, NMPbind and LID, which undergo movements during catalysis. The LID domain closes over the site of phosphoryl transfer upon ATP binding. Assembling and dissambling the active center during each catalytic cycle provides an effective means to prevent ATP hydrolysis.</text>
</comment>
<dbReference type="NCBIfam" id="NF011100">
    <property type="entry name" value="PRK14527.1"/>
    <property type="match status" value="1"/>
</dbReference>
<comment type="pathway">
    <text evidence="5">Purine metabolism; AMP biosynthesis via salvage pathway; AMP from ADP: step 1/1.</text>
</comment>
<dbReference type="PROSITE" id="PS00113">
    <property type="entry name" value="ADENYLATE_KINASE"/>
    <property type="match status" value="1"/>
</dbReference>
<comment type="caution">
    <text evidence="8">The sequence shown here is derived from an EMBL/GenBank/DDBJ whole genome shotgun (WGS) entry which is preliminary data.</text>
</comment>
<evidence type="ECO:0000256" key="1">
    <source>
        <dbReference type="ARBA" id="ARBA00022679"/>
    </source>
</evidence>
<dbReference type="Gene3D" id="3.40.50.300">
    <property type="entry name" value="P-loop containing nucleotide triphosphate hydrolases"/>
    <property type="match status" value="1"/>
</dbReference>
<evidence type="ECO:0000256" key="7">
    <source>
        <dbReference type="RuleBase" id="RU003331"/>
    </source>
</evidence>
<dbReference type="EMBL" id="BJUZ01000002">
    <property type="protein sequence ID" value="GEK94244.1"/>
    <property type="molecule type" value="Genomic_DNA"/>
</dbReference>
<comment type="catalytic activity">
    <reaction evidence="5 7">
        <text>AMP + ATP = 2 ADP</text>
        <dbReference type="Rhea" id="RHEA:12973"/>
        <dbReference type="ChEBI" id="CHEBI:30616"/>
        <dbReference type="ChEBI" id="CHEBI:456215"/>
        <dbReference type="ChEBI" id="CHEBI:456216"/>
        <dbReference type="EC" id="2.7.4.3"/>
    </reaction>
</comment>
<dbReference type="GO" id="GO:0004017">
    <property type="term" value="F:AMP kinase activity"/>
    <property type="evidence" value="ECO:0007669"/>
    <property type="project" value="UniProtKB-UniRule"/>
</dbReference>
<dbReference type="NCBIfam" id="NF011104">
    <property type="entry name" value="PRK14531.1"/>
    <property type="match status" value="1"/>
</dbReference>
<feature type="region of interest" description="NMP" evidence="5">
    <location>
        <begin position="30"/>
        <end position="59"/>
    </location>
</feature>
<dbReference type="OrthoDB" id="9805030at2"/>
<dbReference type="CDD" id="cd01428">
    <property type="entry name" value="ADK"/>
    <property type="match status" value="1"/>
</dbReference>
<comment type="subunit">
    <text evidence="5 7">Monomer.</text>
</comment>
<keyword evidence="9" id="KW-1185">Reference proteome</keyword>
<protein>
    <recommendedName>
        <fullName evidence="5 7">Adenylate kinase</fullName>
        <shortName evidence="5">AK</shortName>
        <ecNumber evidence="5 7">2.7.4.3</ecNumber>
    </recommendedName>
    <alternativeName>
        <fullName evidence="5">ATP-AMP transphosphorylase</fullName>
    </alternativeName>
    <alternativeName>
        <fullName evidence="5">ATP:AMP phosphotransferase</fullName>
    </alternativeName>
    <alternativeName>
        <fullName evidence="5">Adenylate monophosphate kinase</fullName>
    </alternativeName>
</protein>
<proteinExistence type="inferred from homology"/>
<dbReference type="Proteomes" id="UP000321230">
    <property type="component" value="Unassembled WGS sequence"/>
</dbReference>
<evidence type="ECO:0000256" key="5">
    <source>
        <dbReference type="HAMAP-Rule" id="MF_00235"/>
    </source>
</evidence>
<feature type="binding site" evidence="5">
    <location>
        <begin position="85"/>
        <end position="88"/>
    </location>
    <ligand>
        <name>AMP</name>
        <dbReference type="ChEBI" id="CHEBI:456215"/>
    </ligand>
</feature>
<organism evidence="8 9">
    <name type="scientific">Gluconobacter wancherniae NBRC 103581</name>
    <dbReference type="NCBI Taxonomy" id="656744"/>
    <lineage>
        <taxon>Bacteria</taxon>
        <taxon>Pseudomonadati</taxon>
        <taxon>Pseudomonadota</taxon>
        <taxon>Alphaproteobacteria</taxon>
        <taxon>Acetobacterales</taxon>
        <taxon>Acetobacteraceae</taxon>
        <taxon>Gluconobacter</taxon>
    </lineage>
</organism>
<dbReference type="InterPro" id="IPR000850">
    <property type="entry name" value="Adenylat/UMP-CMP_kin"/>
</dbReference>
<feature type="binding site" evidence="5">
    <location>
        <position position="174"/>
    </location>
    <ligand>
        <name>ATP</name>
        <dbReference type="ChEBI" id="CHEBI:30616"/>
    </ligand>
</feature>
<comment type="subcellular location">
    <subcellularLocation>
        <location evidence="5 7">Cytoplasm</location>
    </subcellularLocation>
</comment>
<name>A0A511B1F0_9PROT</name>
<dbReference type="UniPathway" id="UPA00588">
    <property type="reaction ID" value="UER00649"/>
</dbReference>
<dbReference type="GO" id="GO:0044209">
    <property type="term" value="P:AMP salvage"/>
    <property type="evidence" value="ECO:0007669"/>
    <property type="project" value="UniProtKB-UniRule"/>
</dbReference>
<dbReference type="NCBIfam" id="NF001381">
    <property type="entry name" value="PRK00279.1-3"/>
    <property type="match status" value="1"/>
</dbReference>
<evidence type="ECO:0000256" key="2">
    <source>
        <dbReference type="ARBA" id="ARBA00022727"/>
    </source>
</evidence>
<keyword evidence="2 5" id="KW-0545">Nucleotide biosynthesis</keyword>
<evidence type="ECO:0000256" key="3">
    <source>
        <dbReference type="ARBA" id="ARBA00022741"/>
    </source>
</evidence>
<feature type="binding site" evidence="5">
    <location>
        <position position="127"/>
    </location>
    <ligand>
        <name>ATP</name>
        <dbReference type="ChEBI" id="CHEBI:30616"/>
    </ligand>
</feature>
<dbReference type="GO" id="GO:0005524">
    <property type="term" value="F:ATP binding"/>
    <property type="evidence" value="ECO:0007669"/>
    <property type="project" value="UniProtKB-UniRule"/>
</dbReference>
<dbReference type="NCBIfam" id="TIGR01351">
    <property type="entry name" value="adk"/>
    <property type="match status" value="1"/>
</dbReference>
<keyword evidence="5 7" id="KW-0067">ATP-binding</keyword>
<dbReference type="InterPro" id="IPR006259">
    <property type="entry name" value="Adenyl_kin_sub"/>
</dbReference>
<keyword evidence="3 5" id="KW-0547">Nucleotide-binding</keyword>
<dbReference type="EC" id="2.7.4.3" evidence="5 7"/>
<dbReference type="HAMAP" id="MF_00235">
    <property type="entry name" value="Adenylate_kinase_Adk"/>
    <property type="match status" value="1"/>
</dbReference>
<dbReference type="InterPro" id="IPR027417">
    <property type="entry name" value="P-loop_NTPase"/>
</dbReference>
<evidence type="ECO:0000256" key="6">
    <source>
        <dbReference type="RuleBase" id="RU003330"/>
    </source>
</evidence>
<sequence length="191" mass="21119">MNIILLGPPGAGKGTQAKRLETMRGMRQISTGDMLRAEVAAETPIGLDAKAIMAKGQFVPDPIMVQMIENRISQPDCTQGFILDGFPRTESQAEALDVMLRKKDMNIAAVILLDVAEDQLVERIASRRDEAGMRRPDDEPDVVRARLKVYRDQTAPILPYYEKGGRLERVDGMKSVEDVGLAIDAILQRVS</sequence>
<evidence type="ECO:0000256" key="4">
    <source>
        <dbReference type="ARBA" id="ARBA00022777"/>
    </source>
</evidence>
<feature type="binding site" evidence="5">
    <location>
        <begin position="57"/>
        <end position="59"/>
    </location>
    <ligand>
        <name>AMP</name>
        <dbReference type="ChEBI" id="CHEBI:456215"/>
    </ligand>
</feature>
<evidence type="ECO:0000313" key="9">
    <source>
        <dbReference type="Proteomes" id="UP000321230"/>
    </source>
</evidence>
<dbReference type="NCBIfam" id="NF011105">
    <property type="entry name" value="PRK14532.1"/>
    <property type="match status" value="1"/>
</dbReference>
<dbReference type="GO" id="GO:0005737">
    <property type="term" value="C:cytoplasm"/>
    <property type="evidence" value="ECO:0007669"/>
    <property type="project" value="UniProtKB-SubCell"/>
</dbReference>
<gene>
    <name evidence="5 8" type="primary">adk</name>
    <name evidence="8" type="ORF">GWA01_20140</name>
</gene>
<comment type="caution">
    <text evidence="5">Lacks conserved residue(s) required for the propagation of feature annotation.</text>
</comment>
<keyword evidence="5" id="KW-0963">Cytoplasm</keyword>
<feature type="binding site" evidence="5">
    <location>
        <position position="31"/>
    </location>
    <ligand>
        <name>AMP</name>
        <dbReference type="ChEBI" id="CHEBI:456215"/>
    </ligand>
</feature>
<dbReference type="InterPro" id="IPR033690">
    <property type="entry name" value="Adenylat_kinase_CS"/>
</dbReference>
<reference evidence="8 9" key="1">
    <citation type="submission" date="2019-07" db="EMBL/GenBank/DDBJ databases">
        <title>Whole genome shotgun sequence of Gluconobacter wancherniae NBRC 103581.</title>
        <authorList>
            <person name="Hosoyama A."/>
            <person name="Uohara A."/>
            <person name="Ohji S."/>
            <person name="Ichikawa N."/>
        </authorList>
    </citation>
    <scope>NUCLEOTIDE SEQUENCE [LARGE SCALE GENOMIC DNA]</scope>
    <source>
        <strain evidence="8 9">NBRC 103581</strain>
    </source>
</reference>
<evidence type="ECO:0000313" key="8">
    <source>
        <dbReference type="EMBL" id="GEK94244.1"/>
    </source>
</evidence>